<dbReference type="Proteomes" id="UP000242175">
    <property type="component" value="Chromosome small"/>
</dbReference>
<dbReference type="InterPro" id="IPR002656">
    <property type="entry name" value="Acyl_transf_3_dom"/>
</dbReference>
<feature type="transmembrane region" description="Helical" evidence="1">
    <location>
        <begin position="83"/>
        <end position="101"/>
    </location>
</feature>
<keyword evidence="4" id="KW-1185">Reference proteome</keyword>
<gene>
    <name evidence="3" type="ORF">CF386_09680</name>
</gene>
<sequence>MQNFNTNRLDYFDNIKWILAIIVINFHSFVHFQEVYPKYSNAFNYVIEFNSSYFMELFFFVSAFFVIPSFLKKGKKEFNKDKIVRLGSGILLVIFAVNQIPDIINNWGQKSIFQLYINEITHGLKPLFDLQWGQFLNVAWFCWVLLVMTLIWSYFTNKEAIQNKPNKPLPSFVTIILFCIFMIPFNCLAMGLMSVLGDDFLGIHLMYYLPTYIAAFIIGIQCYKNQWVYKIDKTYGFFGLVLFLICISFSWSLFPGMTVGSFYYIPLHTGCAIGMCLFIIYVFKTYFNRSNTFTQILARASFPAYLVQSIFLNILFKYAESAVSWNPWAVTLFIGAMATICSFILGIVLNRLPYTRSVF</sequence>
<dbReference type="AlphaFoldDB" id="A0A220VGF9"/>
<evidence type="ECO:0000313" key="4">
    <source>
        <dbReference type="Proteomes" id="UP000242175"/>
    </source>
</evidence>
<dbReference type="PANTHER" id="PTHR36927">
    <property type="entry name" value="BLR4337 PROTEIN"/>
    <property type="match status" value="1"/>
</dbReference>
<feature type="domain" description="Acyltransferase 3" evidence="2">
    <location>
        <begin position="10"/>
        <end position="345"/>
    </location>
</feature>
<dbReference type="EMBL" id="CP022356">
    <property type="protein sequence ID" value="ASK79326.1"/>
    <property type="molecule type" value="Genomic_DNA"/>
</dbReference>
<dbReference type="GO" id="GO:0016747">
    <property type="term" value="F:acyltransferase activity, transferring groups other than amino-acyl groups"/>
    <property type="evidence" value="ECO:0007669"/>
    <property type="project" value="InterPro"/>
</dbReference>
<keyword evidence="1" id="KW-0472">Membrane</keyword>
<feature type="transmembrane region" description="Helical" evidence="1">
    <location>
        <begin position="328"/>
        <end position="349"/>
    </location>
</feature>
<dbReference type="KEGG" id="pmai:CF386_09680"/>
<feature type="transmembrane region" description="Helical" evidence="1">
    <location>
        <begin position="138"/>
        <end position="157"/>
    </location>
</feature>
<keyword evidence="1" id="KW-0812">Transmembrane</keyword>
<protein>
    <recommendedName>
        <fullName evidence="2">Acyltransferase 3 domain-containing protein</fullName>
    </recommendedName>
</protein>
<feature type="transmembrane region" description="Helical" evidence="1">
    <location>
        <begin position="12"/>
        <end position="32"/>
    </location>
</feature>
<evidence type="ECO:0000259" key="2">
    <source>
        <dbReference type="Pfam" id="PF01757"/>
    </source>
</evidence>
<dbReference type="OrthoDB" id="9814956at2"/>
<accession>A0A220VGF9</accession>
<feature type="transmembrane region" description="Helical" evidence="1">
    <location>
        <begin position="296"/>
        <end position="316"/>
    </location>
</feature>
<reference evidence="3 4" key="1">
    <citation type="journal article" date="2016" name="Int. J. Syst. Evol. Microbiol.">
        <title>Paraphotobacterium marinum gen. nov., sp. nov., a member of the family Vibrionaceae, isolated from surface seawater.</title>
        <authorList>
            <person name="Huang Z."/>
            <person name="Dong C."/>
            <person name="Shao Z."/>
        </authorList>
    </citation>
    <scope>NUCLEOTIDE SEQUENCE [LARGE SCALE GENOMIC DNA]</scope>
    <source>
        <strain evidence="3 4">NSCS20N07D</strain>
    </source>
</reference>
<organism evidence="3 4">
    <name type="scientific">Paraphotobacterium marinum</name>
    <dbReference type="NCBI Taxonomy" id="1755811"/>
    <lineage>
        <taxon>Bacteria</taxon>
        <taxon>Pseudomonadati</taxon>
        <taxon>Pseudomonadota</taxon>
        <taxon>Gammaproteobacteria</taxon>
        <taxon>Vibrionales</taxon>
        <taxon>Vibrionaceae</taxon>
        <taxon>Paraphotobacterium</taxon>
    </lineage>
</organism>
<keyword evidence="1" id="KW-1133">Transmembrane helix</keyword>
<feature type="transmembrane region" description="Helical" evidence="1">
    <location>
        <begin position="205"/>
        <end position="223"/>
    </location>
</feature>
<feature type="transmembrane region" description="Helical" evidence="1">
    <location>
        <begin position="52"/>
        <end position="71"/>
    </location>
</feature>
<dbReference type="RefSeq" id="WP_089074234.1">
    <property type="nucleotide sequence ID" value="NZ_CBCSAM010000002.1"/>
</dbReference>
<feature type="transmembrane region" description="Helical" evidence="1">
    <location>
        <begin position="263"/>
        <end position="284"/>
    </location>
</feature>
<name>A0A220VGF9_9GAMM</name>
<proteinExistence type="predicted"/>
<feature type="transmembrane region" description="Helical" evidence="1">
    <location>
        <begin position="235"/>
        <end position="257"/>
    </location>
</feature>
<feature type="transmembrane region" description="Helical" evidence="1">
    <location>
        <begin position="169"/>
        <end position="193"/>
    </location>
</feature>
<dbReference type="Pfam" id="PF01757">
    <property type="entry name" value="Acyl_transf_3"/>
    <property type="match status" value="1"/>
</dbReference>
<evidence type="ECO:0000313" key="3">
    <source>
        <dbReference type="EMBL" id="ASK79326.1"/>
    </source>
</evidence>
<evidence type="ECO:0000256" key="1">
    <source>
        <dbReference type="SAM" id="Phobius"/>
    </source>
</evidence>
<dbReference type="InterPro" id="IPR050623">
    <property type="entry name" value="Glucan_succinyl_AcylTrfase"/>
</dbReference>